<proteinExistence type="predicted"/>
<organism evidence="2 3">
    <name type="scientific">Luteolibacter algae</name>
    <dbReference type="NCBI Taxonomy" id="454151"/>
    <lineage>
        <taxon>Bacteria</taxon>
        <taxon>Pseudomonadati</taxon>
        <taxon>Verrucomicrobiota</taxon>
        <taxon>Verrucomicrobiia</taxon>
        <taxon>Verrucomicrobiales</taxon>
        <taxon>Verrucomicrobiaceae</taxon>
        <taxon>Luteolibacter</taxon>
    </lineage>
</organism>
<dbReference type="RefSeq" id="WP_386819742.1">
    <property type="nucleotide sequence ID" value="NZ_JBHUIT010000008.1"/>
</dbReference>
<keyword evidence="3" id="KW-1185">Reference proteome</keyword>
<dbReference type="InterPro" id="IPR002178">
    <property type="entry name" value="PTS_EIIA_type-2_dom"/>
</dbReference>
<dbReference type="PROSITE" id="PS51094">
    <property type="entry name" value="PTS_EIIA_TYPE_2"/>
    <property type="match status" value="1"/>
</dbReference>
<accession>A0ABW5D6H2</accession>
<evidence type="ECO:0000313" key="2">
    <source>
        <dbReference type="EMBL" id="MFD2256482.1"/>
    </source>
</evidence>
<dbReference type="EMBL" id="JBHUIT010000008">
    <property type="protein sequence ID" value="MFD2256482.1"/>
    <property type="molecule type" value="Genomic_DNA"/>
</dbReference>
<feature type="domain" description="PTS EIIA type-2" evidence="1">
    <location>
        <begin position="5"/>
        <end position="151"/>
    </location>
</feature>
<dbReference type="SUPFAM" id="SSF55804">
    <property type="entry name" value="Phoshotransferase/anion transport protein"/>
    <property type="match status" value="1"/>
</dbReference>
<dbReference type="CDD" id="cd00211">
    <property type="entry name" value="PTS_IIA_fru"/>
    <property type="match status" value="1"/>
</dbReference>
<keyword evidence="2" id="KW-0813">Transport</keyword>
<name>A0ABW5D6H2_9BACT</name>
<dbReference type="Proteomes" id="UP001597375">
    <property type="component" value="Unassembled WGS sequence"/>
</dbReference>
<keyword evidence="2" id="KW-0762">Sugar transport</keyword>
<comment type="caution">
    <text evidence="2">The sequence shown here is derived from an EMBL/GenBank/DDBJ whole genome shotgun (WGS) entry which is preliminary data.</text>
</comment>
<reference evidence="3" key="1">
    <citation type="journal article" date="2019" name="Int. J. Syst. Evol. Microbiol.">
        <title>The Global Catalogue of Microorganisms (GCM) 10K type strain sequencing project: providing services to taxonomists for standard genome sequencing and annotation.</title>
        <authorList>
            <consortium name="The Broad Institute Genomics Platform"/>
            <consortium name="The Broad Institute Genome Sequencing Center for Infectious Disease"/>
            <person name="Wu L."/>
            <person name="Ma J."/>
        </authorList>
    </citation>
    <scope>NUCLEOTIDE SEQUENCE [LARGE SCALE GENOMIC DNA]</scope>
    <source>
        <strain evidence="3">CGMCC 4.7106</strain>
    </source>
</reference>
<protein>
    <submittedName>
        <fullName evidence="2">PTS sugar transporter subunit IIA</fullName>
    </submittedName>
</protein>
<dbReference type="PANTHER" id="PTHR47738:SF1">
    <property type="entry name" value="NITROGEN REGULATORY PROTEIN"/>
    <property type="match status" value="1"/>
</dbReference>
<dbReference type="InterPro" id="IPR016152">
    <property type="entry name" value="PTrfase/Anion_transptr"/>
</dbReference>
<evidence type="ECO:0000313" key="3">
    <source>
        <dbReference type="Proteomes" id="UP001597375"/>
    </source>
</evidence>
<dbReference type="PANTHER" id="PTHR47738">
    <property type="entry name" value="PTS SYSTEM FRUCTOSE-LIKE EIIA COMPONENT-RELATED"/>
    <property type="match status" value="1"/>
</dbReference>
<evidence type="ECO:0000259" key="1">
    <source>
        <dbReference type="PROSITE" id="PS51094"/>
    </source>
</evidence>
<dbReference type="Pfam" id="PF00359">
    <property type="entry name" value="PTS_EIIA_2"/>
    <property type="match status" value="1"/>
</dbReference>
<sequence>MKLAKLLNIDRILLDMKATEHWPAIEELVDFLSEKGDIPATCREGILTALQEREAQISTGIGSGVAIPHTFSDTMEEVVAVFGRSKAGIDFEALDNAPVHFIILFIVPRKDYHLHLRTLAAIAKMFTNCEVRRKLGAAESRDEILEILDPKPLRKGQESGEPC</sequence>
<gene>
    <name evidence="2" type="ORF">ACFSSA_07335</name>
</gene>
<dbReference type="InterPro" id="IPR051541">
    <property type="entry name" value="PTS_SugarTrans_NitroReg"/>
</dbReference>
<dbReference type="Gene3D" id="3.40.930.10">
    <property type="entry name" value="Mannitol-specific EII, Chain A"/>
    <property type="match status" value="1"/>
</dbReference>